<dbReference type="AlphaFoldDB" id="A0A2N3QFX2"/>
<dbReference type="SUPFAM" id="SSF55120">
    <property type="entry name" value="Pseudouridine synthase"/>
    <property type="match status" value="1"/>
</dbReference>
<evidence type="ECO:0000313" key="6">
    <source>
        <dbReference type="Proteomes" id="UP000233730"/>
    </source>
</evidence>
<dbReference type="EMBL" id="PCGZ01000008">
    <property type="protein sequence ID" value="PKU89603.1"/>
    <property type="molecule type" value="Genomic_DNA"/>
</dbReference>
<name>A0A2N3QFX2_9BIFI</name>
<evidence type="ECO:0000313" key="5">
    <source>
        <dbReference type="EMBL" id="PKU89603.1"/>
    </source>
</evidence>
<dbReference type="GO" id="GO:0009982">
    <property type="term" value="F:pseudouridine synthase activity"/>
    <property type="evidence" value="ECO:0007669"/>
    <property type="project" value="InterPro"/>
</dbReference>
<feature type="domain" description="Pseudouridine synthase RsuA/RluA-like" evidence="4">
    <location>
        <begin position="46"/>
        <end position="214"/>
    </location>
</feature>
<comment type="caution">
    <text evidence="5">The sequence shown here is derived from an EMBL/GenBank/DDBJ whole genome shotgun (WGS) entry which is preliminary data.</text>
</comment>
<protein>
    <recommendedName>
        <fullName evidence="2">RNA pseudouridylate synthase</fullName>
    </recommendedName>
    <alternativeName>
        <fullName evidence="3">RNA-uridine isomerase</fullName>
    </alternativeName>
</protein>
<evidence type="ECO:0000256" key="2">
    <source>
        <dbReference type="ARBA" id="ARBA00031870"/>
    </source>
</evidence>
<sequence>MAGQPPECRDHGPGHAEMHAPGHHRWVLDEPDIPFDLPVLYEDEAIIVVDKPHFLATMPRGMWYRQTALMRLRERYNDPRIVPAHRLDRPTAGVLVFVRDPAARGAYQLVFQNRRARKVYECLAPVRVPQQPHTGTVVRLAAPRPFPLERRSHIVKTRGVLCAQEIPGVVNAVTRIERAELDRAASARAGEPVARYVLHPQTGKTHQLRVHMNALGLPILGDDFYPRIEQRAYDDFSQPLELVARVLEFRDPLTGEPRRFVSRVPLGAAISRM</sequence>
<evidence type="ECO:0000256" key="1">
    <source>
        <dbReference type="ARBA" id="ARBA00000073"/>
    </source>
</evidence>
<comment type="catalytic activity">
    <reaction evidence="1">
        <text>a uridine in RNA = a pseudouridine in RNA</text>
        <dbReference type="Rhea" id="RHEA:48348"/>
        <dbReference type="Rhea" id="RHEA-COMP:12068"/>
        <dbReference type="Rhea" id="RHEA-COMP:12069"/>
        <dbReference type="ChEBI" id="CHEBI:65314"/>
        <dbReference type="ChEBI" id="CHEBI:65315"/>
    </reaction>
</comment>
<dbReference type="InterPro" id="IPR050188">
    <property type="entry name" value="RluA_PseudoU_synthase"/>
</dbReference>
<reference evidence="5 6" key="1">
    <citation type="submission" date="2017-10" db="EMBL/GenBank/DDBJ databases">
        <title>Bifidobacterium genomics.</title>
        <authorList>
            <person name="Lugli G.A."/>
            <person name="Milani C."/>
            <person name="Mancabelli L."/>
        </authorList>
    </citation>
    <scope>NUCLEOTIDE SEQUENCE [LARGE SCALE GENOMIC DNA]</scope>
    <source>
        <strain evidence="5 6">1524B</strain>
    </source>
</reference>
<dbReference type="InterPro" id="IPR006145">
    <property type="entry name" value="PsdUridine_synth_RsuA/RluA"/>
</dbReference>
<dbReference type="GO" id="GO:0000455">
    <property type="term" value="P:enzyme-directed rRNA pseudouridine synthesis"/>
    <property type="evidence" value="ECO:0007669"/>
    <property type="project" value="TreeGrafter"/>
</dbReference>
<gene>
    <name evidence="5" type="ORF">CQR46_1334</name>
</gene>
<proteinExistence type="predicted"/>
<dbReference type="InterPro" id="IPR006224">
    <property type="entry name" value="PsdUridine_synth_RluA-like_CS"/>
</dbReference>
<dbReference type="Pfam" id="PF00849">
    <property type="entry name" value="PseudoU_synth_2"/>
    <property type="match status" value="1"/>
</dbReference>
<dbReference type="PANTHER" id="PTHR21600">
    <property type="entry name" value="MITOCHONDRIAL RNA PSEUDOURIDINE SYNTHASE"/>
    <property type="match status" value="1"/>
</dbReference>
<dbReference type="Proteomes" id="UP000233730">
    <property type="component" value="Unassembled WGS sequence"/>
</dbReference>
<dbReference type="PANTHER" id="PTHR21600:SF84">
    <property type="entry name" value="PSEUDOURIDINE SYNTHASE RSUA_RLUA-LIKE DOMAIN-CONTAINING PROTEIN"/>
    <property type="match status" value="1"/>
</dbReference>
<dbReference type="Gene3D" id="3.30.2350.10">
    <property type="entry name" value="Pseudouridine synthase"/>
    <property type="match status" value="1"/>
</dbReference>
<evidence type="ECO:0000259" key="4">
    <source>
        <dbReference type="Pfam" id="PF00849"/>
    </source>
</evidence>
<dbReference type="GO" id="GO:0140098">
    <property type="term" value="F:catalytic activity, acting on RNA"/>
    <property type="evidence" value="ECO:0007669"/>
    <property type="project" value="UniProtKB-ARBA"/>
</dbReference>
<dbReference type="PROSITE" id="PS01129">
    <property type="entry name" value="PSI_RLU"/>
    <property type="match status" value="1"/>
</dbReference>
<dbReference type="InterPro" id="IPR020103">
    <property type="entry name" value="PsdUridine_synth_cat_dom_sf"/>
</dbReference>
<evidence type="ECO:0000256" key="3">
    <source>
        <dbReference type="ARBA" id="ARBA00033164"/>
    </source>
</evidence>
<accession>A0A2N3QFX2</accession>
<dbReference type="GO" id="GO:0003723">
    <property type="term" value="F:RNA binding"/>
    <property type="evidence" value="ECO:0007669"/>
    <property type="project" value="InterPro"/>
</dbReference>
<organism evidence="5 6">
    <name type="scientific">Bifidobacterium pseudolongum subsp. globosum</name>
    <dbReference type="NCBI Taxonomy" id="1690"/>
    <lineage>
        <taxon>Bacteria</taxon>
        <taxon>Bacillati</taxon>
        <taxon>Actinomycetota</taxon>
        <taxon>Actinomycetes</taxon>
        <taxon>Bifidobacteriales</taxon>
        <taxon>Bifidobacteriaceae</taxon>
        <taxon>Bifidobacterium</taxon>
    </lineage>
</organism>